<dbReference type="EMBL" id="SACT01000002">
    <property type="protein sequence ID" value="RVT52797.1"/>
    <property type="molecule type" value="Genomic_DNA"/>
</dbReference>
<dbReference type="InterPro" id="IPR000792">
    <property type="entry name" value="Tscrpt_reg_LuxR_C"/>
</dbReference>
<keyword evidence="3" id="KW-1185">Reference proteome</keyword>
<dbReference type="Proteomes" id="UP000288178">
    <property type="component" value="Unassembled WGS sequence"/>
</dbReference>
<dbReference type="GO" id="GO:0006355">
    <property type="term" value="P:regulation of DNA-templated transcription"/>
    <property type="evidence" value="ECO:0007669"/>
    <property type="project" value="InterPro"/>
</dbReference>
<dbReference type="RefSeq" id="WP_128198169.1">
    <property type="nucleotide sequence ID" value="NZ_SACT01000002.1"/>
</dbReference>
<reference evidence="2 3" key="1">
    <citation type="submission" date="2019-01" db="EMBL/GenBank/DDBJ databases">
        <authorList>
            <person name="Chen W.-M."/>
        </authorList>
    </citation>
    <scope>NUCLEOTIDE SEQUENCE [LARGE SCALE GENOMIC DNA]</scope>
    <source>
        <strain evidence="2 3">ICH-3</strain>
    </source>
</reference>
<comment type="caution">
    <text evidence="2">The sequence shown here is derived from an EMBL/GenBank/DDBJ whole genome shotgun (WGS) entry which is preliminary data.</text>
</comment>
<proteinExistence type="predicted"/>
<accession>A0A3S2U4C0</accession>
<gene>
    <name evidence="2" type="ORF">ENE75_10325</name>
</gene>
<sequence>MNTTTLTRSAATLPVATPKDVPVPTPYGPTRFAPLAIGPLLAAALDEVDVGLALVDPDARALHLNHRAQECLADGTVLTLRDGRIAAPHGEDALAVARALRDAAERGLRRLIHIGRADARRSAAVVPVQLGVAALMLGRSHLCEDLSLQGFARAHALSDAEARVLAALGRGEAPAQIARTHGVALSTVRTQIGAIRGKTGAASIRELLRMVAALPPIVGALRH</sequence>
<dbReference type="GO" id="GO:0003677">
    <property type="term" value="F:DNA binding"/>
    <property type="evidence" value="ECO:0007669"/>
    <property type="project" value="InterPro"/>
</dbReference>
<organism evidence="2 3">
    <name type="scientific">Rubrivivax albus</name>
    <dbReference type="NCBI Taxonomy" id="2499835"/>
    <lineage>
        <taxon>Bacteria</taxon>
        <taxon>Pseudomonadati</taxon>
        <taxon>Pseudomonadota</taxon>
        <taxon>Betaproteobacteria</taxon>
        <taxon>Burkholderiales</taxon>
        <taxon>Sphaerotilaceae</taxon>
        <taxon>Rubrivivax</taxon>
    </lineage>
</organism>
<dbReference type="AlphaFoldDB" id="A0A3S2U4C0"/>
<evidence type="ECO:0000313" key="2">
    <source>
        <dbReference type="EMBL" id="RVT52797.1"/>
    </source>
</evidence>
<dbReference type="Gene3D" id="1.10.10.10">
    <property type="entry name" value="Winged helix-like DNA-binding domain superfamily/Winged helix DNA-binding domain"/>
    <property type="match status" value="1"/>
</dbReference>
<evidence type="ECO:0000259" key="1">
    <source>
        <dbReference type="SMART" id="SM00421"/>
    </source>
</evidence>
<dbReference type="OrthoDB" id="9150154at2"/>
<feature type="domain" description="HTH luxR-type" evidence="1">
    <location>
        <begin position="154"/>
        <end position="211"/>
    </location>
</feature>
<dbReference type="SUPFAM" id="SSF46894">
    <property type="entry name" value="C-terminal effector domain of the bipartite response regulators"/>
    <property type="match status" value="1"/>
</dbReference>
<evidence type="ECO:0000313" key="3">
    <source>
        <dbReference type="Proteomes" id="UP000288178"/>
    </source>
</evidence>
<dbReference type="InterPro" id="IPR036388">
    <property type="entry name" value="WH-like_DNA-bd_sf"/>
</dbReference>
<protein>
    <submittedName>
        <fullName evidence="2">Helix-turn-helix transcriptional regulator</fullName>
    </submittedName>
</protein>
<dbReference type="InterPro" id="IPR016032">
    <property type="entry name" value="Sig_transdc_resp-reg_C-effctor"/>
</dbReference>
<name>A0A3S2U4C0_9BURK</name>
<dbReference type="SMART" id="SM00421">
    <property type="entry name" value="HTH_LUXR"/>
    <property type="match status" value="1"/>
</dbReference>